<keyword evidence="16" id="KW-0830">Ubiquinone</keyword>
<evidence type="ECO:0000256" key="2">
    <source>
        <dbReference type="ARBA" id="ARBA00009670"/>
    </source>
</evidence>
<keyword evidence="12 13" id="KW-0472">Membrane</keyword>
<dbReference type="NCBIfam" id="NF003404">
    <property type="entry name" value="PRK04750.1"/>
    <property type="match status" value="1"/>
</dbReference>
<name>A0A3E0WZH7_9GAMM</name>
<dbReference type="GO" id="GO:0005886">
    <property type="term" value="C:plasma membrane"/>
    <property type="evidence" value="ECO:0007669"/>
    <property type="project" value="UniProtKB-SubCell"/>
</dbReference>
<feature type="transmembrane region" description="Helical" evidence="13">
    <location>
        <begin position="527"/>
        <end position="552"/>
    </location>
</feature>
<evidence type="ECO:0000313" key="17">
    <source>
        <dbReference type="Proteomes" id="UP000256763"/>
    </source>
</evidence>
<comment type="function">
    <text evidence="13">Is probably a protein kinase regulator of UbiI activity which is involved in aerobic coenzyme Q (ubiquinone) biosynthesis.</text>
</comment>
<dbReference type="GO" id="GO:0004672">
    <property type="term" value="F:protein kinase activity"/>
    <property type="evidence" value="ECO:0007669"/>
    <property type="project" value="UniProtKB-UniRule"/>
</dbReference>
<evidence type="ECO:0000256" key="12">
    <source>
        <dbReference type="ARBA" id="ARBA00023136"/>
    </source>
</evidence>
<feature type="binding site" evidence="13">
    <location>
        <position position="152"/>
    </location>
    <ligand>
        <name>ATP</name>
        <dbReference type="ChEBI" id="CHEBI:30616"/>
    </ligand>
</feature>
<evidence type="ECO:0000313" key="16">
    <source>
        <dbReference type="EMBL" id="RFA38254.1"/>
    </source>
</evidence>
<comment type="subcellular location">
    <subcellularLocation>
        <location evidence="13">Cell membrane</location>
        <topology evidence="13">Multi-pass membrane protein</topology>
    </subcellularLocation>
</comment>
<dbReference type="PANTHER" id="PTHR10566:SF113">
    <property type="entry name" value="PROTEIN ACTIVITY OF BC1 COMPLEX KINASE 7, CHLOROPLASTIC"/>
    <property type="match status" value="1"/>
</dbReference>
<keyword evidence="10 13" id="KW-0067">ATP-binding</keyword>
<dbReference type="EMBL" id="NFZW01000004">
    <property type="protein sequence ID" value="RFA38254.1"/>
    <property type="molecule type" value="Genomic_DNA"/>
</dbReference>
<evidence type="ECO:0000256" key="5">
    <source>
        <dbReference type="ARBA" id="ARBA00022679"/>
    </source>
</evidence>
<accession>A0A3E0WZH7</accession>
<comment type="pathway">
    <text evidence="1 13">Cofactor biosynthesis; ubiquinone biosynthesis [regulation].</text>
</comment>
<feature type="domain" description="ABC1 atypical kinase-like" evidence="15">
    <location>
        <begin position="94"/>
        <end position="343"/>
    </location>
</feature>
<dbReference type="AlphaFoldDB" id="A0A3E0WZH7"/>
<dbReference type="InterPro" id="IPR045308">
    <property type="entry name" value="UbiB_bact"/>
</dbReference>
<evidence type="ECO:0000256" key="8">
    <source>
        <dbReference type="ARBA" id="ARBA00022741"/>
    </source>
</evidence>
<protein>
    <recommendedName>
        <fullName evidence="13">Probable protein kinase UbiB</fullName>
        <ecNumber evidence="13">2.7.-.-</ecNumber>
    </recommendedName>
    <alternativeName>
        <fullName evidence="13">Ubiquinone biosynthesis protein UbiB</fullName>
    </alternativeName>
</protein>
<keyword evidence="17" id="KW-1185">Reference proteome</keyword>
<feature type="active site" description="Proton acceptor" evidence="13">
    <location>
        <position position="287"/>
    </location>
</feature>
<dbReference type="GO" id="GO:0005524">
    <property type="term" value="F:ATP binding"/>
    <property type="evidence" value="ECO:0007669"/>
    <property type="project" value="UniProtKB-KW"/>
</dbReference>
<dbReference type="NCBIfam" id="TIGR01982">
    <property type="entry name" value="UbiB"/>
    <property type="match status" value="1"/>
</dbReference>
<proteinExistence type="inferred from homology"/>
<keyword evidence="6 13" id="KW-0831">Ubiquinone biosynthesis</keyword>
<gene>
    <name evidence="13" type="primary">ubiB</name>
    <name evidence="16" type="ORF">CAL65_05305</name>
</gene>
<evidence type="ECO:0000256" key="1">
    <source>
        <dbReference type="ARBA" id="ARBA00005020"/>
    </source>
</evidence>
<dbReference type="PANTHER" id="PTHR10566">
    <property type="entry name" value="CHAPERONE-ACTIVITY OF BC1 COMPLEX CABC1 -RELATED"/>
    <property type="match status" value="1"/>
</dbReference>
<evidence type="ECO:0000256" key="14">
    <source>
        <dbReference type="SAM" id="Coils"/>
    </source>
</evidence>
<evidence type="ECO:0000259" key="15">
    <source>
        <dbReference type="Pfam" id="PF03109"/>
    </source>
</evidence>
<evidence type="ECO:0000256" key="7">
    <source>
        <dbReference type="ARBA" id="ARBA00022692"/>
    </source>
</evidence>
<dbReference type="Proteomes" id="UP000256763">
    <property type="component" value="Unassembled WGS sequence"/>
</dbReference>
<keyword evidence="7 13" id="KW-0812">Transmembrane</keyword>
<comment type="caution">
    <text evidence="16">The sequence shown here is derived from an EMBL/GenBank/DDBJ whole genome shotgun (WGS) entry which is preliminary data.</text>
</comment>
<dbReference type="RefSeq" id="WP_116301106.1">
    <property type="nucleotide sequence ID" value="NZ_NFZV01000003.1"/>
</dbReference>
<keyword evidence="14" id="KW-0175">Coiled coil</keyword>
<sequence length="556" mass="64226">MKRLRQLHRIIFINIVLLRHGLDEIILATPPFRPLRFLKIFMFWRWFSKDGSSRGERIRMTLEDLGPIYVKFGQILSTRRDLLPQDIASELAHLQDRVPPFPGAEARRIIERAYRRPLNEVFAEFDEQPLASASIAQVHTARLLDGTDVVVKVIRPGIDRAIQSDLGLMYAVADLAERYWTEGRRLRPREVVAEFDKNLNDELDLMREAANASQLKRNFLDSPLLHIPEVYWDYTRRDVMVMERVNGIPVNHLDKLYKLGIDMRVLAERGVEIFFTQVFRDSFFHADMHPGNIFVNPENPGSPQYIAVDFGIIGTLSPTDQRYLAENFLAFFNRDYRRVAELHVESGWVPPHTRIDEFESAIRTVCEPIFERPLRDISFGGLLLRLFQTGRRFEMEVQPQLVLLQKTLLNIEGLGRELYPELDLWKTAKPHMERWMSEQLGARALLRQIKKELPRWGEELPAIPRRLYETFDELGAARRELAQQSEELERLRADLRAMSTRFVIGTAGAALLICAFILLGMDGFSPAMFAGAPIATWATGAVGAILLLFAWLKRIR</sequence>
<keyword evidence="8 13" id="KW-0547">Nucleotide-binding</keyword>
<evidence type="ECO:0000256" key="10">
    <source>
        <dbReference type="ARBA" id="ARBA00022840"/>
    </source>
</evidence>
<evidence type="ECO:0000256" key="13">
    <source>
        <dbReference type="HAMAP-Rule" id="MF_00414"/>
    </source>
</evidence>
<dbReference type="UniPathway" id="UPA00232"/>
<comment type="similarity">
    <text evidence="13">Belongs to the ABC1 family. UbiB subfamily.</text>
</comment>
<feature type="coiled-coil region" evidence="14">
    <location>
        <begin position="471"/>
        <end position="501"/>
    </location>
</feature>
<evidence type="ECO:0000256" key="6">
    <source>
        <dbReference type="ARBA" id="ARBA00022688"/>
    </source>
</evidence>
<dbReference type="InterPro" id="IPR004147">
    <property type="entry name" value="ABC1_dom"/>
</dbReference>
<dbReference type="Pfam" id="PF03109">
    <property type="entry name" value="ABC1"/>
    <property type="match status" value="1"/>
</dbReference>
<dbReference type="CDD" id="cd13972">
    <property type="entry name" value="UbiB"/>
    <property type="match status" value="1"/>
</dbReference>
<dbReference type="GO" id="GO:0006744">
    <property type="term" value="P:ubiquinone biosynthetic process"/>
    <property type="evidence" value="ECO:0007669"/>
    <property type="project" value="UniProtKB-UniPathway"/>
</dbReference>
<dbReference type="InterPro" id="IPR011009">
    <property type="entry name" value="Kinase-like_dom_sf"/>
</dbReference>
<comment type="caution">
    <text evidence="13">Lacks conserved residue(s) required for the propagation of feature annotation.</text>
</comment>
<evidence type="ECO:0000256" key="11">
    <source>
        <dbReference type="ARBA" id="ARBA00022989"/>
    </source>
</evidence>
<keyword evidence="11 13" id="KW-1133">Transmembrane helix</keyword>
<comment type="similarity">
    <text evidence="2">Belongs to the protein kinase superfamily. ADCK protein kinase family.</text>
</comment>
<dbReference type="EC" id="2.7.-.-" evidence="13"/>
<dbReference type="SUPFAM" id="SSF56112">
    <property type="entry name" value="Protein kinase-like (PK-like)"/>
    <property type="match status" value="1"/>
</dbReference>
<evidence type="ECO:0000256" key="3">
    <source>
        <dbReference type="ARBA" id="ARBA00022475"/>
    </source>
</evidence>
<keyword evidence="4" id="KW-0997">Cell inner membrane</keyword>
<keyword evidence="9 13" id="KW-0418">Kinase</keyword>
<evidence type="ECO:0000256" key="9">
    <source>
        <dbReference type="ARBA" id="ARBA00022777"/>
    </source>
</evidence>
<keyword evidence="5 13" id="KW-0808">Transferase</keyword>
<feature type="binding site" evidence="13">
    <location>
        <begin position="130"/>
        <end position="138"/>
    </location>
    <ligand>
        <name>ATP</name>
        <dbReference type="ChEBI" id="CHEBI:30616"/>
    </ligand>
</feature>
<feature type="transmembrane region" description="Helical" evidence="13">
    <location>
        <begin position="502"/>
        <end position="521"/>
    </location>
</feature>
<dbReference type="GO" id="GO:0010795">
    <property type="term" value="P:regulation of ubiquinone biosynthetic process"/>
    <property type="evidence" value="ECO:0007669"/>
    <property type="project" value="UniProtKB-UniRule"/>
</dbReference>
<keyword evidence="3 13" id="KW-1003">Cell membrane</keyword>
<evidence type="ECO:0000256" key="4">
    <source>
        <dbReference type="ARBA" id="ARBA00022519"/>
    </source>
</evidence>
<dbReference type="HAMAP" id="MF_00414">
    <property type="entry name" value="UbiB"/>
    <property type="match status" value="1"/>
</dbReference>
<reference evidence="17" key="1">
    <citation type="submission" date="2017-05" db="EMBL/GenBank/DDBJ databases">
        <authorList>
            <person name="Sharma S."/>
            <person name="Sidhu C."/>
            <person name="Pinnaka A.K."/>
        </authorList>
    </citation>
    <scope>NUCLEOTIDE SEQUENCE [LARGE SCALE GENOMIC DNA]</scope>
    <source>
        <strain evidence="17">AK93</strain>
    </source>
</reference>
<dbReference type="InterPro" id="IPR010232">
    <property type="entry name" value="UbiB"/>
</dbReference>
<dbReference type="InterPro" id="IPR050154">
    <property type="entry name" value="UbiB_kinase"/>
</dbReference>
<organism evidence="16 17">
    <name type="scientific">Alkalilimnicola ehrlichii</name>
    <dbReference type="NCBI Taxonomy" id="351052"/>
    <lineage>
        <taxon>Bacteria</taxon>
        <taxon>Pseudomonadati</taxon>
        <taxon>Pseudomonadota</taxon>
        <taxon>Gammaproteobacteria</taxon>
        <taxon>Chromatiales</taxon>
        <taxon>Ectothiorhodospiraceae</taxon>
        <taxon>Alkalilimnicola</taxon>
    </lineage>
</organism>
<dbReference type="OrthoDB" id="9795390at2"/>